<dbReference type="SUPFAM" id="SSF56672">
    <property type="entry name" value="DNA/RNA polymerases"/>
    <property type="match status" value="1"/>
</dbReference>
<evidence type="ECO:0000256" key="9">
    <source>
        <dbReference type="ARBA" id="ARBA00023268"/>
    </source>
</evidence>
<dbReference type="Proteomes" id="UP001620645">
    <property type="component" value="Unassembled WGS sequence"/>
</dbReference>
<dbReference type="InterPro" id="IPR000477">
    <property type="entry name" value="RT_dom"/>
</dbReference>
<name>A0ABD2IDM3_HETSC</name>
<dbReference type="FunFam" id="1.10.340.70:FF:000003">
    <property type="entry name" value="Protein CBG25708"/>
    <property type="match status" value="1"/>
</dbReference>
<evidence type="ECO:0000256" key="5">
    <source>
        <dbReference type="ARBA" id="ARBA00022722"/>
    </source>
</evidence>
<dbReference type="InterPro" id="IPR001878">
    <property type="entry name" value="Znf_CCHC"/>
</dbReference>
<keyword evidence="10" id="KW-0479">Metal-binding</keyword>
<dbReference type="Gene3D" id="3.10.10.10">
    <property type="entry name" value="HIV Type 1 Reverse Transcriptase, subunit A, domain 1"/>
    <property type="match status" value="1"/>
</dbReference>
<keyword evidence="6" id="KW-0064">Aspartyl protease</keyword>
<dbReference type="FunFam" id="3.30.420.10:FF:000063">
    <property type="entry name" value="Retrovirus-related Pol polyprotein from transposon 297-like Protein"/>
    <property type="match status" value="1"/>
</dbReference>
<feature type="compositionally biased region" description="Basic and acidic residues" evidence="11">
    <location>
        <begin position="2445"/>
        <end position="2455"/>
    </location>
</feature>
<evidence type="ECO:0000256" key="10">
    <source>
        <dbReference type="PROSITE-ProRule" id="PRU00047"/>
    </source>
</evidence>
<dbReference type="InterPro" id="IPR041577">
    <property type="entry name" value="RT_RNaseH_2"/>
</dbReference>
<dbReference type="EC" id="2.7.7.49" evidence="1"/>
<evidence type="ECO:0000259" key="14">
    <source>
        <dbReference type="PROSITE" id="PS50878"/>
    </source>
</evidence>
<feature type="region of interest" description="Disordered" evidence="11">
    <location>
        <begin position="2080"/>
        <end position="2202"/>
    </location>
</feature>
<proteinExistence type="predicted"/>
<evidence type="ECO:0000256" key="8">
    <source>
        <dbReference type="ARBA" id="ARBA00023125"/>
    </source>
</evidence>
<dbReference type="GO" id="GO:0004519">
    <property type="term" value="F:endonuclease activity"/>
    <property type="evidence" value="ECO:0007669"/>
    <property type="project" value="UniProtKB-KW"/>
</dbReference>
<evidence type="ECO:0000256" key="11">
    <source>
        <dbReference type="SAM" id="MobiDB-lite"/>
    </source>
</evidence>
<feature type="region of interest" description="Disordered" evidence="11">
    <location>
        <begin position="2434"/>
        <end position="2471"/>
    </location>
</feature>
<dbReference type="PANTHER" id="PTHR37984">
    <property type="entry name" value="PROTEIN CBG26694"/>
    <property type="match status" value="1"/>
</dbReference>
<gene>
    <name evidence="16" type="ORF">niasHS_012852</name>
</gene>
<organism evidence="16 17">
    <name type="scientific">Heterodera schachtii</name>
    <name type="common">Sugarbeet cyst nematode worm</name>
    <name type="synonym">Tylenchus schachtii</name>
    <dbReference type="NCBI Taxonomy" id="97005"/>
    <lineage>
        <taxon>Eukaryota</taxon>
        <taxon>Metazoa</taxon>
        <taxon>Ecdysozoa</taxon>
        <taxon>Nematoda</taxon>
        <taxon>Chromadorea</taxon>
        <taxon>Rhabditida</taxon>
        <taxon>Tylenchina</taxon>
        <taxon>Tylenchomorpha</taxon>
        <taxon>Tylenchoidea</taxon>
        <taxon>Heteroderidae</taxon>
        <taxon>Heteroderinae</taxon>
        <taxon>Heterodera</taxon>
    </lineage>
</organism>
<dbReference type="FunFam" id="3.30.70.270:FF:000020">
    <property type="entry name" value="Transposon Tf2-6 polyprotein-like Protein"/>
    <property type="match status" value="1"/>
</dbReference>
<dbReference type="Gene3D" id="3.30.70.270">
    <property type="match status" value="2"/>
</dbReference>
<dbReference type="InterPro" id="IPR043502">
    <property type="entry name" value="DNA/RNA_pol_sf"/>
</dbReference>
<dbReference type="InterPro" id="IPR036875">
    <property type="entry name" value="Znf_CCHC_sf"/>
</dbReference>
<dbReference type="PANTHER" id="PTHR37984:SF5">
    <property type="entry name" value="PROTEIN NYNRIN-LIKE"/>
    <property type="match status" value="1"/>
</dbReference>
<keyword evidence="5" id="KW-0540">Nuclease</keyword>
<dbReference type="CDD" id="cd01647">
    <property type="entry name" value="RT_LTR"/>
    <property type="match status" value="1"/>
</dbReference>
<feature type="transmembrane region" description="Helical" evidence="12">
    <location>
        <begin position="1927"/>
        <end position="1947"/>
    </location>
</feature>
<dbReference type="InterPro" id="IPR050951">
    <property type="entry name" value="Retrovirus_Pol_polyprotein"/>
</dbReference>
<keyword evidence="7" id="KW-0255">Endonuclease</keyword>
<feature type="domain" description="Reverse transcriptase" evidence="14">
    <location>
        <begin position="481"/>
        <end position="659"/>
    </location>
</feature>
<dbReference type="InterPro" id="IPR043128">
    <property type="entry name" value="Rev_trsase/Diguanyl_cyclase"/>
</dbReference>
<keyword evidence="2" id="KW-0645">Protease</keyword>
<keyword evidence="17" id="KW-1185">Reference proteome</keyword>
<feature type="region of interest" description="Disordered" evidence="11">
    <location>
        <begin position="2037"/>
        <end position="2058"/>
    </location>
</feature>
<feature type="domain" description="CCHC-type" evidence="13">
    <location>
        <begin position="258"/>
        <end position="272"/>
    </location>
</feature>
<evidence type="ECO:0000259" key="15">
    <source>
        <dbReference type="PROSITE" id="PS50994"/>
    </source>
</evidence>
<dbReference type="InterPro" id="IPR036397">
    <property type="entry name" value="RNaseH_sf"/>
</dbReference>
<dbReference type="Pfam" id="PF17919">
    <property type="entry name" value="RT_RNaseH_2"/>
    <property type="match status" value="1"/>
</dbReference>
<keyword evidence="10" id="KW-0863">Zinc-finger</keyword>
<evidence type="ECO:0000256" key="12">
    <source>
        <dbReference type="SAM" id="Phobius"/>
    </source>
</evidence>
<dbReference type="PROSITE" id="PS50878">
    <property type="entry name" value="RT_POL"/>
    <property type="match status" value="1"/>
</dbReference>
<evidence type="ECO:0000256" key="4">
    <source>
        <dbReference type="ARBA" id="ARBA00022695"/>
    </source>
</evidence>
<keyword evidence="12" id="KW-0472">Membrane</keyword>
<dbReference type="PROSITE" id="PS50994">
    <property type="entry name" value="INTEGRASE"/>
    <property type="match status" value="1"/>
</dbReference>
<keyword evidence="4" id="KW-0548">Nucleotidyltransferase</keyword>
<keyword evidence="12" id="KW-0812">Transmembrane</keyword>
<feature type="domain" description="Integrase catalytic" evidence="15">
    <location>
        <begin position="971"/>
        <end position="1130"/>
    </location>
</feature>
<comment type="caution">
    <text evidence="16">The sequence shown here is derived from an EMBL/GenBank/DDBJ whole genome shotgun (WGS) entry which is preliminary data.</text>
</comment>
<reference evidence="16 17" key="1">
    <citation type="submission" date="2024-10" db="EMBL/GenBank/DDBJ databases">
        <authorList>
            <person name="Kim D."/>
        </authorList>
    </citation>
    <scope>NUCLEOTIDE SEQUENCE [LARGE SCALE GENOMIC DNA]</scope>
    <source>
        <strain evidence="16">Taebaek</strain>
    </source>
</reference>
<dbReference type="GO" id="GO:0019899">
    <property type="term" value="F:enzyme binding"/>
    <property type="evidence" value="ECO:0007669"/>
    <property type="project" value="UniProtKB-ARBA"/>
</dbReference>
<dbReference type="InterPro" id="IPR012337">
    <property type="entry name" value="RNaseH-like_sf"/>
</dbReference>
<keyword evidence="8" id="KW-0238">DNA-binding</keyword>
<feature type="compositionally biased region" description="Basic and acidic residues" evidence="11">
    <location>
        <begin position="2080"/>
        <end position="2112"/>
    </location>
</feature>
<dbReference type="EMBL" id="JBICCN010000347">
    <property type="protein sequence ID" value="KAL3075935.1"/>
    <property type="molecule type" value="Genomic_DNA"/>
</dbReference>
<dbReference type="Pfam" id="PF00078">
    <property type="entry name" value="RVT_1"/>
    <property type="match status" value="1"/>
</dbReference>
<evidence type="ECO:0000256" key="2">
    <source>
        <dbReference type="ARBA" id="ARBA00022670"/>
    </source>
</evidence>
<dbReference type="Gene3D" id="1.10.340.70">
    <property type="match status" value="1"/>
</dbReference>
<feature type="compositionally biased region" description="Polar residues" evidence="11">
    <location>
        <begin position="2456"/>
        <end position="2465"/>
    </location>
</feature>
<dbReference type="GO" id="GO:0042575">
    <property type="term" value="C:DNA polymerase complex"/>
    <property type="evidence" value="ECO:0007669"/>
    <property type="project" value="UniProtKB-ARBA"/>
</dbReference>
<keyword evidence="12" id="KW-1133">Transmembrane helix</keyword>
<evidence type="ECO:0000313" key="17">
    <source>
        <dbReference type="Proteomes" id="UP001620645"/>
    </source>
</evidence>
<feature type="transmembrane region" description="Helical" evidence="12">
    <location>
        <begin position="1740"/>
        <end position="1760"/>
    </location>
</feature>
<dbReference type="InterPro" id="IPR001584">
    <property type="entry name" value="Integrase_cat-core"/>
</dbReference>
<dbReference type="GO" id="GO:0008270">
    <property type="term" value="F:zinc ion binding"/>
    <property type="evidence" value="ECO:0007669"/>
    <property type="project" value="UniProtKB-KW"/>
</dbReference>
<evidence type="ECO:0000256" key="7">
    <source>
        <dbReference type="ARBA" id="ARBA00022759"/>
    </source>
</evidence>
<dbReference type="PROSITE" id="PS50158">
    <property type="entry name" value="ZF_CCHC"/>
    <property type="match status" value="1"/>
</dbReference>
<dbReference type="GO" id="GO:0004190">
    <property type="term" value="F:aspartic-type endopeptidase activity"/>
    <property type="evidence" value="ECO:0007669"/>
    <property type="project" value="UniProtKB-KW"/>
</dbReference>
<dbReference type="InterPro" id="IPR055510">
    <property type="entry name" value="DUF7083"/>
</dbReference>
<protein>
    <recommendedName>
        <fullName evidence="1">RNA-directed DNA polymerase</fullName>
        <ecNumber evidence="1">2.7.7.49</ecNumber>
    </recommendedName>
</protein>
<feature type="transmembrane region" description="Helical" evidence="12">
    <location>
        <begin position="1674"/>
        <end position="1697"/>
    </location>
</feature>
<keyword evidence="10" id="KW-0862">Zinc</keyword>
<feature type="transmembrane region" description="Helical" evidence="12">
    <location>
        <begin position="1399"/>
        <end position="1419"/>
    </location>
</feature>
<feature type="transmembrane region" description="Helical" evidence="12">
    <location>
        <begin position="1985"/>
        <end position="2011"/>
    </location>
</feature>
<evidence type="ECO:0000256" key="3">
    <source>
        <dbReference type="ARBA" id="ARBA00022679"/>
    </source>
</evidence>
<feature type="transmembrane region" description="Helical" evidence="12">
    <location>
        <begin position="1798"/>
        <end position="1824"/>
    </location>
</feature>
<feature type="transmembrane region" description="Helical" evidence="12">
    <location>
        <begin position="1550"/>
        <end position="1573"/>
    </location>
</feature>
<accession>A0ABD2IDM3</accession>
<evidence type="ECO:0000259" key="13">
    <source>
        <dbReference type="PROSITE" id="PS50158"/>
    </source>
</evidence>
<dbReference type="Gene3D" id="3.30.420.10">
    <property type="entry name" value="Ribonuclease H-like superfamily/Ribonuclease H"/>
    <property type="match status" value="1"/>
</dbReference>
<dbReference type="Pfam" id="PF17921">
    <property type="entry name" value="Integrase_H2C2"/>
    <property type="match status" value="1"/>
</dbReference>
<keyword evidence="3" id="KW-0808">Transferase</keyword>
<evidence type="ECO:0000256" key="1">
    <source>
        <dbReference type="ARBA" id="ARBA00012493"/>
    </source>
</evidence>
<dbReference type="SUPFAM" id="SSF57756">
    <property type="entry name" value="Retrovirus zinc finger-like domains"/>
    <property type="match status" value="1"/>
</dbReference>
<feature type="transmembrane region" description="Helical" evidence="12">
    <location>
        <begin position="1616"/>
        <end position="1636"/>
    </location>
</feature>
<dbReference type="Pfam" id="PF23309">
    <property type="entry name" value="DUF7083"/>
    <property type="match status" value="1"/>
</dbReference>
<dbReference type="GO" id="GO:0006508">
    <property type="term" value="P:proteolysis"/>
    <property type="evidence" value="ECO:0007669"/>
    <property type="project" value="UniProtKB-KW"/>
</dbReference>
<evidence type="ECO:0000313" key="16">
    <source>
        <dbReference type="EMBL" id="KAL3075935.1"/>
    </source>
</evidence>
<dbReference type="Pfam" id="PF00665">
    <property type="entry name" value="rve"/>
    <property type="match status" value="1"/>
</dbReference>
<dbReference type="Gene3D" id="2.40.70.10">
    <property type="entry name" value="Acid Proteases"/>
    <property type="match status" value="1"/>
</dbReference>
<dbReference type="GO" id="GO:0003677">
    <property type="term" value="F:DNA binding"/>
    <property type="evidence" value="ECO:0007669"/>
    <property type="project" value="UniProtKB-KW"/>
</dbReference>
<dbReference type="InterPro" id="IPR021109">
    <property type="entry name" value="Peptidase_aspartic_dom_sf"/>
</dbReference>
<evidence type="ECO:0000256" key="6">
    <source>
        <dbReference type="ARBA" id="ARBA00022750"/>
    </source>
</evidence>
<keyword evidence="5" id="KW-0378">Hydrolase</keyword>
<sequence length="2703" mass="305954">MTTKEELKAILDAQQKQFTDLLSTILSKNVPSNNSDLFSKINGQIPDFEYDPEADSTFALWYERFGPFIEKDGQVLDDDMKVRLVLGKLSPPDYIRFEQQILPGKASDLTFQECIGKLKTLFSDTKSIFVRRFECFQLACAPTQNVLDFGAIVNARCERAEMTLSKEEVKCMIFMSGLTDAHKDLRQECLRQLEKARAATPPQDIKLEKLLEECRAILSLKNSSAALANPGQAPVSQKCKRCGQPHAVRDCFYPVDVKCFGCGKLGHTRNICHSSAHPRVQSHVVSSTFSINGATKEWIWIPLEVNGHQIKLAADSCSHLSIIQLPVWQSLGEPRLEKVGKLVGSFSGHKLKLLGSFKCDVQFRGVTKRLELSVADTEAPSIMGLDWIIPFERATQQPIATTLEQQSLIVNSVQPTNDPVKLEGQIKASFPKVFQPGLGHCVKTKATLHLKQNVKPVFCRARPVPHGVQAAVDEELDRLLDSGVLKPIDFSRWAAPVLAVRKKSGNVRICIDFSTGLNDALELNRHPLPRTEDIFHALRGAKVFSQLDLRDAYLQVELDESSKQLVGINTHRGLFQYQRLPFGIKSAPSIFQKAMDQLTSGIPGVFAYLDDIIIASADHSQHVAALIELFSRIQDYGFRVQLDKCHFLKAELKFLGHVVSSDGLKPDPARSDAIRNMPSPHDIGTLRSFLGALNYYGRFIKEMRDLRTPLDLLLKKDTPWFWGPDQQKAFDQAKQVLQSDLLLTQYDPSLPIIVAADASQSGIGATISHVFPNGVERVIEHASRTLTPAERNYAQIEREALSLIFAADVLSRLISEHRTDEEVIVAHTSDNDEDSTEEVEYALLVNLEQLPVDAKEVSELTTSDDLLQQVAHFVRSGWPNKCPANELMPFYSRRDTLTLVGGSILTGNRVIVPAPLRQRVLKTLHFAHPGIVRMKALARNHVFWPGLDSDIEAMVKHCAECQFAAKMPPKAPLRPWPTPGEVFGRVHIDFAGPCADGNIYLIFVDALSKWPEVMQMRTTTAKGTIEALNLVFHRYGAPKEIVSDNGPPFTSHEFKDFCRLKGIKHKFSPPYQPHCNGQAERMVDTFKRQAKKNAKSKNQQWISEFLFAYRSSPSPILNGFSPAELFLGRTLRTPLSMLEPKQHAPNENDNRRGQYQAKMSQQYNHHHGTRSRSFKSGDSVLVLNYRRSGKPSWLEVRFRLIRIKPLRNNTFNQWHQFKMIKDLSMIVIKLLSVTTHPNPSNLLVRSDSARSQFAIRPANCHGRSFQKREMLDEQHDQCASIAILRLKPVFYGQVPLGLVQKAPGAFFRLNRPAQLPLRAGGPALFHGNDLSKHFRLRRHGAHSLPCKMLPIHARNNMINVHQLPFFGQNQSFMGKSLWDWFKKPRARFSDSIDRLNCHFVPVVLLFFMAMISANIFGFGGMEPIRCLEQHDQCASIAILRPKPVFYGQVPLGLVQKAPGAFFRLNRQAQLPLRAGGPALFHGNDLSKHFRLRRHGAHSLPCKMLPIHARNNMINVHQLPFFGQNQSFMGKSLWDWFKKPRARFSDSIDRLNCHFVPVVLLFFMAMISANIFGFGGMEPIRCLVRCSPFMRGRSLWDWFKKPRARFSDSIDRLNCHFVPVVLLFFMAMISANIFGFGGMEPIRCLVRCSPFMRGKSLWDWFKKPRARFSDSIDRLNCHFVPVVLLFFMAMISANIFGFGGMEPIRCLVRCSPFMRGKSLWDWFKKPRARFSDSIDRLNCHFVPVVLLFFMAMISANIFGFGGMEPIRCLVRCSPFMRGKSLWDWFKKPRARFSDSIDRLNCHFVPVVLLFFMAMISANIFGFGGMEPIRCLVRCSPFMRGKSLWDWFKKPRARFFRLNRPAQLPLRAGGPALFHGNDLSKHFRLRRHGAHSLPCKMLPIHARQVPLGLVQKAPGAFFSDSIDRLNCHFVPVVLLFFMAMISANIFGFGGMEPIRCLVRCSPFMRGKSLWDWFKKPRARFSDSIDRLNCHFVPVVLLFFMAMISANIFGFGGMEPIRCLVRCSPFMRVWVGEGRRRIPFTAPSPSLPNEEAMPNDDSSKHQISEMEDVIELDYDDMYAEEEVGRTGPRHEPNGGESHQGEGDGPRLRVQRHDSNGGKSHQGHGDGQRHRAPQQQRAPARYEQRRATRRAQRSRSRDNNRAPPLQKDQPRQKFNWAPVTPTAQHVAPPPIMATTRPQPTKGGTPVDALEGKKIITTKVVVIAEETTEALGYAINAFVTNCEDFSHSVLSGVNKAVILWTGTEAIRRGMPWANYVVKLSPIVENLINLDKRLVWICPPRMAHHAATWLEYEDGFCSLAMSEGGKGEDLVMPFTDSDVSDQGFLTGSGVTKTVDELERTLRGKKEERPSLDTWLQRFAEARTHQADDVNTNMLDVNTSEPLVVVAACTSAVHHPIEHLEEVQIAVPQAEEVPWTWATKRYSKASDGPHGTTRESTDRESSQHNGQTQTSRVLADETRTEQLPYNHLGTRQIMKIWHYLPMKRQRYEFTATNHEFCSREIPISLSLPDRKNGAYLDPVTLIITDSPSNGSCADYQSQTLLLEGQIVTVDQIIGDTIVTEESEVTKVEFGTTKSERNPALDPLIFHNLALFNDSDPTIQALAMFKAYRLGKQLQQEAHQARAEAAAWSPLPSIPSSSLGSLLQGYFTWDLLEWKEAIPWCAMNGRDEQRRSQDWNNHWRKQRGSWKNTDA</sequence>
<keyword evidence="9" id="KW-0511">Multifunctional enzyme</keyword>
<dbReference type="GO" id="GO:0003964">
    <property type="term" value="F:RNA-directed DNA polymerase activity"/>
    <property type="evidence" value="ECO:0007669"/>
    <property type="project" value="UniProtKB-EC"/>
</dbReference>
<dbReference type="InterPro" id="IPR041588">
    <property type="entry name" value="Integrase_H2C2"/>
</dbReference>
<dbReference type="SUPFAM" id="SSF53098">
    <property type="entry name" value="Ribonuclease H-like"/>
    <property type="match status" value="1"/>
</dbReference>